<evidence type="ECO:0000313" key="3">
    <source>
        <dbReference type="Proteomes" id="UP000502005"/>
    </source>
</evidence>
<keyword evidence="2" id="KW-0614">Plasmid</keyword>
<feature type="compositionally biased region" description="Polar residues" evidence="1">
    <location>
        <begin position="2015"/>
        <end position="2027"/>
    </location>
</feature>
<dbReference type="EMBL" id="CP024770">
    <property type="protein sequence ID" value="QGY32162.1"/>
    <property type="molecule type" value="Genomic_DNA"/>
</dbReference>
<geneLocation type="plasmid" evidence="3">
    <name>pne1b</name>
</geneLocation>
<feature type="region of interest" description="Disordered" evidence="1">
    <location>
        <begin position="1"/>
        <end position="30"/>
    </location>
</feature>
<evidence type="ECO:0000256" key="1">
    <source>
        <dbReference type="SAM" id="MobiDB-lite"/>
    </source>
</evidence>
<feature type="region of interest" description="Disordered" evidence="1">
    <location>
        <begin position="2441"/>
        <end position="2473"/>
    </location>
</feature>
<dbReference type="RefSeq" id="WP_208718058.1">
    <property type="nucleotide sequence ID" value="NZ_CP024770.1"/>
</dbReference>
<organism evidence="2 3">
    <name type="scientific">Pantoea cypripedii</name>
    <name type="common">Pectobacterium cypripedii</name>
    <name type="synonym">Erwinia cypripedii</name>
    <dbReference type="NCBI Taxonomy" id="55209"/>
    <lineage>
        <taxon>Bacteria</taxon>
        <taxon>Pseudomonadati</taxon>
        <taxon>Pseudomonadota</taxon>
        <taxon>Gammaproteobacteria</taxon>
        <taxon>Enterobacterales</taxon>
        <taxon>Erwiniaceae</taxon>
        <taxon>Pantoea</taxon>
    </lineage>
</organism>
<feature type="region of interest" description="Disordered" evidence="1">
    <location>
        <begin position="2010"/>
        <end position="2031"/>
    </location>
</feature>
<dbReference type="Proteomes" id="UP000502005">
    <property type="component" value="Plasmid pNE1B"/>
</dbReference>
<feature type="compositionally biased region" description="Low complexity" evidence="1">
    <location>
        <begin position="2448"/>
        <end position="2462"/>
    </location>
</feature>
<sequence length="2824" mass="307044">MTLNTLGNNNTSAASSTDIQSTTLKTPVASTSENSVLDVLKKSAGQIKMLYRSVAESINHGHDWAGNEYISSSLVDAIKSEPALGKLLAHRSGVPLVNPKSGEPVPMESLHLTEVQKNALHMALDSLCLEMKAAGIDVPSGDKVSDAEQKYIAFTARLKTPAADSGENVQPEINPELAEEVQQFIRHSGAEMMETILNSWKDQKEMLQEFRSLGTNEEHVTVDFQQIDGAAAQISGLEKSSNYVVGEGAKALKGILYTLSPQQPGPTVPLGTGEQKQNTREAARAACALVDALQAADAALTAKTQWSTSGNVEQAAKVYTTLNAAEATLMQAADKMNETIETTGGTSEYGWMLTFKAALRKHHEPLKKACKDIGTALNQAKSQYTQSAKMQKVLLEKALKGLAAVGSVPVPSMESGKLAVAQNALRSAADALTSICHDVRMANIHVKDNTDRASLNKTAASVYEIADVLTEMEAELPGVAAYFTEGGNPELAEFTADTLQKLIKRGKKGVKSLSKMSDALKKVQAHDAKTGGAFKDIAGSTAYHKATLEAAISKFKDVKHGLRPEINLAQKGVKGLDRVASVVGQKTAAVRSGLKTLGSTTALYVGANVLSTGQKSRSYPEQKIIRDNLIKLEVKRMLDSVELCNRKVTELTKAVKSKKEFNTKHLKDALAHTTRTLGETKAGQKVAKKTQQLDGLEHKLPETLKTLASCAAEAEKALAGLREIDKQYPHPLNRAKTEAVGKRINATVSWVEETTSSLKAAMRKLSLPGKLPAGNGGDELLARHALENLQVPITEGLTIAAASGGGDGLSEAQQDLAHALACLKKAEPDRGGALGALERLKTGLKTVQENAGDKRVKTLVTFALKELKEIKKITAGWETEQELLRNALPDSDGFDDFVSVTQRIAGEAATQVKHYQYTFTDVTQNYVNPMSKDARIMKHIAGFMKEQRDELAEEDRELYDVTVNMVIDTMKDDYKKPGDPAGDFFAAGLKEEYQRAIGGEMVNTKTAEEVLENYKSLLEYLITGGAKGLTGQAAFSLLTGSIDGFLKTTLPVVGGLRIGLKLGMLSVTLLKANSKLNETIMPGKPLAYGIKSGLIRQEISKLLLSTMMTSVPAVGKTVIRAGLVGANLYTSGVKEVVKDTLEQLPTTLMFAAPGAGVVHGMNAKVNALNHKAENIKAKIRQCDPNKREELIKTYDITRPEVQKAFADFAKELKEEELAAQEKEKTFKRVKRGATTAEDTQSIRYQWNAETNAKIDASLDEALAESFQVPVDKEGAVENPLKWIDNYNHNILKSKGIEPTFKDSYDWDEKIKVYKTVDASNAKKYGYYVPEDEYLGTVTFREYSMGLHLKKGWGDANALKLVPDDDREASRAIIAALKKTNLQSDYIKAIGNYFGKPEIRQMGKAVNIAQLKMAVSEHSRYSSSPVGYDVNDIQKKIDSGDVKTLKIDGKNIADMACISTDGTNGFVIVSLRTRKVYEVTYQAHDNSLKFKNKEQATDCHDQIKAGLSYFNAKDTKPLKITDDGRVLIALSGENMAELPTDMVPSGNLAKTLVYAFGNNQRLTFTSSETPFHEQLYSNKVANLKSDIDSAIYSQGEQTFDSWVDMIGTAGTWIGVFLLPFTAGTSTIAVTTGAKVLGVLASAGFSLGVTVVSGVLPKLAQSMAATDPEERDAALTDAYMALLGEGIGYGAGKLISKISGKGLKNFAKKFQVTEDSLPVKFKNRMSNALHNRYKNFMKRIGKGGDDISAAPAGSRDLATAPADSSNRPFGSGAEYDAFSFADEGEDLAKIQDSEFSRIAKNFDADINKFTSHYGDVAASSVHNEIKYRTMRKLLEREGYKVEVGYINVTNETGRTSKNIVLKVSRPDVEDGYLYFKDNLQGGHPGVSGTAFNERHGGKIFNREDFAKNYISDMAINEDYVNLRWNDTFIDPGTATAPAEIINTPHWKTKSSLEDLERKNSARRGGIGKFNGNDLIGVGRGGPLGVAIGNTSGDTATKIGDHMKAIDTERYKARPASNPVTQSPAVTTRPNDPVVTEPLNAKNFDELAADRKNTHGSLVKFKNTPEGTVVVGTSLHMVGPSANNSTTTITVYNESQGKANASSLASDPNTHVGNAVNKAVNSAALNYADNQSRISGGTSDANDQELIDHASKIKTKFSLDSNEKVDNLRSPVVLVVDTSKIPGYTPGSPLPNDIPVNAIVGVIAEKDRIEETAIYFEKVSGKKIPVTAIIVEDSERVVRTKEGDNWFSLGIAHSDKYPGKTNLEVSHILRHANPEIAKANSGLSDSIPLNTRIVTPDPKSDAIPMWTERVSSGDSWKTIATRNSQHYPGKTIEEIVGLLQAANPTMYVKHTDDNEPLTEGKQVIIPLAKERPLPVNGHFITREGQTWESLGNNLLNLSPDHNLDEAIAHLKNENRNVSLNYPDNNTPLPANTKMRIPAKIAPRENVASAQPETATSVESETVSESPTERSFHTTTGEDNWLSLGADYGYKYPGKDNLEIAYILQHANREVSATSRFLGDNIPENTIIYLPDPEAYSESMEFTHVPAYGNWDSIVAQFSTRYPLHTDDEVRVLFQAANPDIAVKYPDSKETLPTGTLLLIPPVPPVKVPGQPDSDASVSQSPANITQVETSAQEATISYEPVEVADNNTPRYNTLITSDDDSLKDIVRAYRRQYQGITTDAAIAMIKAANRQHNLDDYDKDDTLPAGKELKIPYVDYVPPQTVAQPRPNAAAPVVETGAPVEEERIGRVKRDVRESTQTHVTVKGDTWQKLAAKYMHQFAKGTPAKVAANLIRIKNLDSFTEFTGLEDPLPADKVLTIPDQRRLQKAS</sequence>
<reference evidence="2 3" key="1">
    <citation type="submission" date="2017-11" db="EMBL/GenBank/DDBJ databases">
        <title>Genome sequence of Pantoea cypripedii NE1.</title>
        <authorList>
            <person name="Nascimento F.X."/>
        </authorList>
    </citation>
    <scope>NUCLEOTIDE SEQUENCE [LARGE SCALE GENOMIC DNA]</scope>
    <source>
        <strain evidence="2 3">NE1</strain>
        <plasmid evidence="3">pne1b</plasmid>
    </source>
</reference>
<accession>A0A6B9G5S2</accession>
<proteinExistence type="predicted"/>
<name>A0A6B9G5S2_PANCY</name>
<evidence type="ECO:0000313" key="2">
    <source>
        <dbReference type="EMBL" id="QGY32162.1"/>
    </source>
</evidence>
<protein>
    <submittedName>
        <fullName evidence="2">Uncharacterized protein</fullName>
    </submittedName>
</protein>
<gene>
    <name evidence="2" type="ORF">CUN67_24525</name>
</gene>